<keyword evidence="5" id="KW-0479">Metal-binding</keyword>
<evidence type="ECO:0000259" key="8">
    <source>
        <dbReference type="Pfam" id="PF13359"/>
    </source>
</evidence>
<comment type="subcellular location">
    <subcellularLocation>
        <location evidence="2">Nucleus</location>
    </subcellularLocation>
</comment>
<evidence type="ECO:0000256" key="4">
    <source>
        <dbReference type="ARBA" id="ARBA00022722"/>
    </source>
</evidence>
<evidence type="ECO:0000313" key="10">
    <source>
        <dbReference type="Proteomes" id="UP001159363"/>
    </source>
</evidence>
<protein>
    <recommendedName>
        <fullName evidence="8">DDE Tnp4 domain-containing protein</fullName>
    </recommendedName>
</protein>
<reference evidence="9 10" key="1">
    <citation type="submission" date="2023-02" db="EMBL/GenBank/DDBJ databases">
        <title>LHISI_Scaffold_Assembly.</title>
        <authorList>
            <person name="Stuart O.P."/>
            <person name="Cleave R."/>
            <person name="Magrath M.J.L."/>
            <person name="Mikheyev A.S."/>
        </authorList>
    </citation>
    <scope>NUCLEOTIDE SEQUENCE [LARGE SCALE GENOMIC DNA]</scope>
    <source>
        <strain evidence="9">Daus_M_001</strain>
        <tissue evidence="9">Leg muscle</tissue>
    </source>
</reference>
<comment type="similarity">
    <text evidence="3">Belongs to the HARBI1 family.</text>
</comment>
<evidence type="ECO:0000256" key="5">
    <source>
        <dbReference type="ARBA" id="ARBA00022723"/>
    </source>
</evidence>
<dbReference type="EMBL" id="JARBHB010000001">
    <property type="protein sequence ID" value="KAJ8898352.1"/>
    <property type="molecule type" value="Genomic_DNA"/>
</dbReference>
<keyword evidence="7" id="KW-0539">Nucleus</keyword>
<name>A0ABQ9INZ1_9NEOP</name>
<evidence type="ECO:0000256" key="1">
    <source>
        <dbReference type="ARBA" id="ARBA00001968"/>
    </source>
</evidence>
<organism evidence="9 10">
    <name type="scientific">Dryococelus australis</name>
    <dbReference type="NCBI Taxonomy" id="614101"/>
    <lineage>
        <taxon>Eukaryota</taxon>
        <taxon>Metazoa</taxon>
        <taxon>Ecdysozoa</taxon>
        <taxon>Arthropoda</taxon>
        <taxon>Hexapoda</taxon>
        <taxon>Insecta</taxon>
        <taxon>Pterygota</taxon>
        <taxon>Neoptera</taxon>
        <taxon>Polyneoptera</taxon>
        <taxon>Phasmatodea</taxon>
        <taxon>Verophasmatodea</taxon>
        <taxon>Anareolatae</taxon>
        <taxon>Phasmatidae</taxon>
        <taxon>Eurycanthinae</taxon>
        <taxon>Dryococelus</taxon>
    </lineage>
</organism>
<evidence type="ECO:0000256" key="7">
    <source>
        <dbReference type="ARBA" id="ARBA00023242"/>
    </source>
</evidence>
<dbReference type="Pfam" id="PF13359">
    <property type="entry name" value="DDE_Tnp_4"/>
    <property type="match status" value="1"/>
</dbReference>
<dbReference type="InterPro" id="IPR045249">
    <property type="entry name" value="HARBI1-like"/>
</dbReference>
<proteinExistence type="inferred from homology"/>
<gene>
    <name evidence="9" type="ORF">PR048_003712</name>
</gene>
<dbReference type="InterPro" id="IPR027806">
    <property type="entry name" value="HARBI1_dom"/>
</dbReference>
<dbReference type="Proteomes" id="UP001159363">
    <property type="component" value="Chromosome 1"/>
</dbReference>
<comment type="caution">
    <text evidence="9">The sequence shown here is derived from an EMBL/GenBank/DDBJ whole genome shotgun (WGS) entry which is preliminary data.</text>
</comment>
<evidence type="ECO:0000256" key="6">
    <source>
        <dbReference type="ARBA" id="ARBA00022801"/>
    </source>
</evidence>
<dbReference type="PANTHER" id="PTHR22930">
    <property type="match status" value="1"/>
</dbReference>
<keyword evidence="6" id="KW-0378">Hydrolase</keyword>
<evidence type="ECO:0000256" key="3">
    <source>
        <dbReference type="ARBA" id="ARBA00006958"/>
    </source>
</evidence>
<accession>A0ABQ9INZ1</accession>
<dbReference type="PANTHER" id="PTHR22930:SF284">
    <property type="entry name" value="DDE TNP4 DOMAIN-CONTAINING PROTEIN"/>
    <property type="match status" value="1"/>
</dbReference>
<sequence length="266" mass="30365">MDKATFNTLLNHVRGIIYKNNTKLREAISEQKRLIATLRFLVTGRSYEDLKFSCAISPQLLGRIIPETCVAVFEELKTEYLKFPTSSADWMNIAQDFKTLWQIENCLGSMDGKFIEINKQNDSGAYFYNYEGFFSVVLFAMVNAQYELIYIHCGTNGRISDGGILQETDVYDMFGNNSLNIPFPGSFTGCRNVTLPFTLVAKKKKTISHDEKIFIYRISRARRVVENTFGIMCSRFRCLLTCLGMHVGKVDSIVLACFVLHKKEKS</sequence>
<evidence type="ECO:0000256" key="2">
    <source>
        <dbReference type="ARBA" id="ARBA00004123"/>
    </source>
</evidence>
<comment type="cofactor">
    <cofactor evidence="1">
        <name>a divalent metal cation</name>
        <dbReference type="ChEBI" id="CHEBI:60240"/>
    </cofactor>
</comment>
<keyword evidence="10" id="KW-1185">Reference proteome</keyword>
<keyword evidence="4" id="KW-0540">Nuclease</keyword>
<feature type="domain" description="DDE Tnp4" evidence="8">
    <location>
        <begin position="110"/>
        <end position="261"/>
    </location>
</feature>
<evidence type="ECO:0000313" key="9">
    <source>
        <dbReference type="EMBL" id="KAJ8898352.1"/>
    </source>
</evidence>